<dbReference type="Proteomes" id="UP000008493">
    <property type="component" value="Unassembled WGS sequence"/>
</dbReference>
<evidence type="ECO:0000256" key="1">
    <source>
        <dbReference type="SAM" id="MobiDB-lite"/>
    </source>
</evidence>
<keyword evidence="3" id="KW-1185">Reference proteome</keyword>
<organism evidence="2 3">
    <name type="scientific">Agaricus bisporus var. burnettii (strain JB137-S8 / ATCC MYA-4627 / FGSC 10392)</name>
    <name type="common">White button mushroom</name>
    <dbReference type="NCBI Taxonomy" id="597362"/>
    <lineage>
        <taxon>Eukaryota</taxon>
        <taxon>Fungi</taxon>
        <taxon>Dikarya</taxon>
        <taxon>Basidiomycota</taxon>
        <taxon>Agaricomycotina</taxon>
        <taxon>Agaricomycetes</taxon>
        <taxon>Agaricomycetidae</taxon>
        <taxon>Agaricales</taxon>
        <taxon>Agaricineae</taxon>
        <taxon>Agaricaceae</taxon>
        <taxon>Agaricus</taxon>
    </lineage>
</organism>
<protein>
    <submittedName>
        <fullName evidence="2">Uncharacterized protein</fullName>
    </submittedName>
</protein>
<feature type="region of interest" description="Disordered" evidence="1">
    <location>
        <begin position="589"/>
        <end position="648"/>
    </location>
</feature>
<dbReference type="RefSeq" id="XP_007328451.1">
    <property type="nucleotide sequence ID" value="XM_007328389.1"/>
</dbReference>
<name>K5W246_AGABU</name>
<gene>
    <name evidence="2" type="ORF">AGABI1DRAFT_90742</name>
</gene>
<sequence>MANAREADKVALVINEIIDQVEILETRNKQLEERIRMMRERKEDEMEYEDETNIPRTPSSLMSYSNMSSDTNSHAPSLLSRIATEPTTSEGDTLPHSPFRHGPEIRIRPMGPRDPEGISLDRQTEDVLDITDERMTLRGPIPAIWGTTVVQGRIEQHNGMRGMLSVRAYYSTRSNTAYVAATAQRAARHEEQLDEQFEALMEGPVYAVAPRSLPQTPQEAYDLIEMIHDTHTHGHFKIEAFHLLNELRSIAERVHRRFWDRSMRWIMDRSQFDFDREWSNLPSERQAILLPPRDFSDICDGTTGRKRPKNPPQNDKMMNVDHLASHLVSQRNPGTSNYTHGIAIDHLLRVERTTVFAYGLSRTLTDARASDSEARRRFTRAFALLVAIPHRYREVAYLLDPGFQPQIGPEVSIRPVILQQQDIFSLDINTVIQVLWINRIDPAWIDHCYAFGYRMMTYLYEHNVVDRGFLDMVDDERIRRLRNQGEPPVISEWAGWQWPSREDHLRVTHQLYTALAEGKADPLRSSEWYEVGEPVVLPGLEGRATNPGDLSSLTVPDLPQPPTQLYSLVIPDPVSRLTMPRVLEATIEAGAESSDDDSVLVHSSSPLRLPGQEAGSDVSMTPRSQRLLTSAARRSRSESPTPLRSRME</sequence>
<dbReference type="EMBL" id="JH971388">
    <property type="protein sequence ID" value="EKM80869.1"/>
    <property type="molecule type" value="Genomic_DNA"/>
</dbReference>
<dbReference type="OrthoDB" id="3000289at2759"/>
<evidence type="ECO:0000313" key="3">
    <source>
        <dbReference type="Proteomes" id="UP000008493"/>
    </source>
</evidence>
<dbReference type="KEGG" id="abp:AGABI1DRAFT90742"/>
<proteinExistence type="predicted"/>
<feature type="compositionally biased region" description="Low complexity" evidence="1">
    <location>
        <begin position="59"/>
        <end position="69"/>
    </location>
</feature>
<feature type="compositionally biased region" description="Low complexity" evidence="1">
    <location>
        <begin position="623"/>
        <end position="642"/>
    </location>
</feature>
<feature type="region of interest" description="Disordered" evidence="1">
    <location>
        <begin position="42"/>
        <end position="119"/>
    </location>
</feature>
<dbReference type="GeneID" id="18832378"/>
<feature type="compositionally biased region" description="Basic and acidic residues" evidence="1">
    <location>
        <begin position="101"/>
        <end position="116"/>
    </location>
</feature>
<reference evidence="3" key="1">
    <citation type="journal article" date="2012" name="Proc. Natl. Acad. Sci. U.S.A.">
        <title>Genome sequence of the button mushroom Agaricus bisporus reveals mechanisms governing adaptation to a humic-rich ecological niche.</title>
        <authorList>
            <person name="Morin E."/>
            <person name="Kohler A."/>
            <person name="Baker A.R."/>
            <person name="Foulongne-Oriol M."/>
            <person name="Lombard V."/>
            <person name="Nagy L.G."/>
            <person name="Ohm R.A."/>
            <person name="Patyshakuliyeva A."/>
            <person name="Brun A."/>
            <person name="Aerts A.L."/>
            <person name="Bailey A.M."/>
            <person name="Billette C."/>
            <person name="Coutinho P.M."/>
            <person name="Deakin G."/>
            <person name="Doddapaneni H."/>
            <person name="Floudas D."/>
            <person name="Grimwood J."/>
            <person name="Hilden K."/>
            <person name="Kuees U."/>
            <person name="LaButti K.M."/>
            <person name="Lapidus A."/>
            <person name="Lindquist E.A."/>
            <person name="Lucas S.M."/>
            <person name="Murat C."/>
            <person name="Riley R.W."/>
            <person name="Salamov A.A."/>
            <person name="Schmutz J."/>
            <person name="Subramanian V."/>
            <person name="Woesten H.A.B."/>
            <person name="Xu J."/>
            <person name="Eastwood D.C."/>
            <person name="Foster G.D."/>
            <person name="Sonnenberg A.S."/>
            <person name="Cullen D."/>
            <person name="de Vries R.P."/>
            <person name="Lundell T."/>
            <person name="Hibbett D.S."/>
            <person name="Henrissat B."/>
            <person name="Burton K.S."/>
            <person name="Kerrigan R.W."/>
            <person name="Challen M.P."/>
            <person name="Grigoriev I.V."/>
            <person name="Martin F."/>
        </authorList>
    </citation>
    <scope>NUCLEOTIDE SEQUENCE [LARGE SCALE GENOMIC DNA]</scope>
    <source>
        <strain evidence="3">JB137-S8 / ATCC MYA-4627 / FGSC 10392</strain>
    </source>
</reference>
<accession>K5W246</accession>
<evidence type="ECO:0000313" key="2">
    <source>
        <dbReference type="EMBL" id="EKM80869.1"/>
    </source>
</evidence>
<dbReference type="HOGENOM" id="CLU_422693_0_0_1"/>
<dbReference type="InParanoid" id="K5W246"/>
<dbReference type="AlphaFoldDB" id="K5W246"/>